<evidence type="ECO:0000313" key="8">
    <source>
        <dbReference type="EMBL" id="MDG0866387.1"/>
    </source>
</evidence>
<feature type="domain" description="Histidine kinase" evidence="7">
    <location>
        <begin position="25"/>
        <end position="250"/>
    </location>
</feature>
<reference evidence="9" key="2">
    <citation type="journal article" date="2023" name="Nat. Commun.">
        <title>Cultivation of marine bacteria of the SAR202 clade.</title>
        <authorList>
            <person name="Lim Y."/>
            <person name="Seo J.H."/>
            <person name="Giovannoni S.J."/>
            <person name="Kang I."/>
            <person name="Cho J.C."/>
        </authorList>
    </citation>
    <scope>NUCLEOTIDE SEQUENCE</scope>
    <source>
        <strain evidence="9">JH1073</strain>
    </source>
</reference>
<dbReference type="RefSeq" id="WP_342822177.1">
    <property type="nucleotide sequence ID" value="NZ_CP046146.1"/>
</dbReference>
<gene>
    <name evidence="8" type="ORF">GKO46_04785</name>
    <name evidence="9" type="ORF">GKO48_04475</name>
</gene>
<comment type="catalytic activity">
    <reaction evidence="1">
        <text>ATP + protein L-histidine = ADP + protein N-phospho-L-histidine.</text>
        <dbReference type="EC" id="2.7.13.3"/>
    </reaction>
</comment>
<dbReference type="EC" id="2.7.13.3" evidence="2"/>
<reference evidence="10 11" key="1">
    <citation type="submission" date="2019-11" db="EMBL/GenBank/DDBJ databases">
        <authorList>
            <person name="Cho J.-C."/>
        </authorList>
    </citation>
    <scope>NUCLEOTIDE SEQUENCE [LARGE SCALE GENOMIC DNA]</scope>
    <source>
        <strain evidence="9 10">JH1073</strain>
        <strain evidence="8 11">JH702</strain>
    </source>
</reference>
<dbReference type="SUPFAM" id="SSF55874">
    <property type="entry name" value="ATPase domain of HSP90 chaperone/DNA topoisomerase II/histidine kinase"/>
    <property type="match status" value="1"/>
</dbReference>
<accession>A0AAJ6CU64</accession>
<dbReference type="PANTHER" id="PTHR44936:SF10">
    <property type="entry name" value="SENSOR PROTEIN RSTB"/>
    <property type="match status" value="1"/>
</dbReference>
<dbReference type="InterPro" id="IPR003594">
    <property type="entry name" value="HATPase_dom"/>
</dbReference>
<evidence type="ECO:0000256" key="4">
    <source>
        <dbReference type="ARBA" id="ARBA00022741"/>
    </source>
</evidence>
<proteinExistence type="predicted"/>
<sequence length="252" mass="27259">MERMLQHGLGEDAGTMIRDQEQLSYLIHDMRSVTTSVALMVDLLELAAKAEDDSIQRARAVSAQKSCEQLALLCAEAAMLLTGSTDEDLVPRKFNLLELLVEAAAVYSPIYDLAGKNLQMNATGRPPQFYGNRTQMFRAVSNLLDNGLKHTSSGATVVIECADDSDEFAIVISDDGPGMAETNELKPEEKRTIESLPVVVKHVANSSAVFTPGTGLRFVTETIAAHGGVSTVERSAKGGARFSLTFRKQPLD</sequence>
<dbReference type="PROSITE" id="PS50109">
    <property type="entry name" value="HIS_KIN"/>
    <property type="match status" value="1"/>
</dbReference>
<evidence type="ECO:0000256" key="3">
    <source>
        <dbReference type="ARBA" id="ARBA00022679"/>
    </source>
</evidence>
<organism evidence="9 10">
    <name type="scientific">Candidatus Lucifugimonas marina</name>
    <dbReference type="NCBI Taxonomy" id="3038979"/>
    <lineage>
        <taxon>Bacteria</taxon>
        <taxon>Bacillati</taxon>
        <taxon>Chloroflexota</taxon>
        <taxon>Dehalococcoidia</taxon>
        <taxon>SAR202 cluster</taxon>
        <taxon>Candidatus Lucifugimonadales</taxon>
        <taxon>Candidatus Lucifugimonadaceae</taxon>
        <taxon>Candidatus Lucifugimonas</taxon>
    </lineage>
</organism>
<dbReference type="Proteomes" id="UP001321249">
    <property type="component" value="Unassembled WGS sequence"/>
</dbReference>
<evidence type="ECO:0000256" key="2">
    <source>
        <dbReference type="ARBA" id="ARBA00012438"/>
    </source>
</evidence>
<protein>
    <recommendedName>
        <fullName evidence="2">histidine kinase</fullName>
        <ecNumber evidence="2">2.7.13.3</ecNumber>
    </recommendedName>
</protein>
<evidence type="ECO:0000256" key="5">
    <source>
        <dbReference type="ARBA" id="ARBA00022777"/>
    </source>
</evidence>
<dbReference type="PANTHER" id="PTHR44936">
    <property type="entry name" value="SENSOR PROTEIN CREC"/>
    <property type="match status" value="1"/>
</dbReference>
<evidence type="ECO:0000256" key="6">
    <source>
        <dbReference type="ARBA" id="ARBA00022840"/>
    </source>
</evidence>
<dbReference type="InterPro" id="IPR050980">
    <property type="entry name" value="2C_sensor_his_kinase"/>
</dbReference>
<dbReference type="GO" id="GO:0005524">
    <property type="term" value="F:ATP binding"/>
    <property type="evidence" value="ECO:0007669"/>
    <property type="project" value="UniProtKB-KW"/>
</dbReference>
<evidence type="ECO:0000313" key="10">
    <source>
        <dbReference type="Proteomes" id="UP001219901"/>
    </source>
</evidence>
<dbReference type="SMART" id="SM00387">
    <property type="entry name" value="HATPase_c"/>
    <property type="match status" value="1"/>
</dbReference>
<dbReference type="InterPro" id="IPR036890">
    <property type="entry name" value="HATPase_C_sf"/>
</dbReference>
<dbReference type="AlphaFoldDB" id="A0AAJ6CU64"/>
<keyword evidence="6" id="KW-0067">ATP-binding</keyword>
<keyword evidence="4" id="KW-0547">Nucleotide-binding</keyword>
<dbReference type="EMBL" id="WMBE01000001">
    <property type="protein sequence ID" value="MDG0866387.1"/>
    <property type="molecule type" value="Genomic_DNA"/>
</dbReference>
<evidence type="ECO:0000313" key="9">
    <source>
        <dbReference type="EMBL" id="WFG38899.1"/>
    </source>
</evidence>
<evidence type="ECO:0000259" key="7">
    <source>
        <dbReference type="PROSITE" id="PS50109"/>
    </source>
</evidence>
<keyword evidence="5" id="KW-0418">Kinase</keyword>
<dbReference type="GO" id="GO:0004673">
    <property type="term" value="F:protein histidine kinase activity"/>
    <property type="evidence" value="ECO:0007669"/>
    <property type="project" value="UniProtKB-EC"/>
</dbReference>
<dbReference type="Pfam" id="PF02518">
    <property type="entry name" value="HATPase_c"/>
    <property type="match status" value="1"/>
</dbReference>
<dbReference type="Proteomes" id="UP001219901">
    <property type="component" value="Chromosome"/>
</dbReference>
<dbReference type="Gene3D" id="3.30.565.10">
    <property type="entry name" value="Histidine kinase-like ATPase, C-terminal domain"/>
    <property type="match status" value="1"/>
</dbReference>
<keyword evidence="10" id="KW-1185">Reference proteome</keyword>
<evidence type="ECO:0000313" key="11">
    <source>
        <dbReference type="Proteomes" id="UP001321249"/>
    </source>
</evidence>
<keyword evidence="3" id="KW-0808">Transferase</keyword>
<name>A0AAJ6CU64_9CHLR</name>
<dbReference type="InterPro" id="IPR005467">
    <property type="entry name" value="His_kinase_dom"/>
</dbReference>
<reference evidence="10" key="3">
    <citation type="submission" date="2023-06" db="EMBL/GenBank/DDBJ databases">
        <title>Pangenomics reveal diversification of enzyme families and niche specialization in globally abundant SAR202 bacteria.</title>
        <authorList>
            <person name="Saw J.H.W."/>
        </authorList>
    </citation>
    <scope>NUCLEOTIDE SEQUENCE [LARGE SCALE GENOMIC DNA]</scope>
    <source>
        <strain evidence="10">JH1073</strain>
    </source>
</reference>
<dbReference type="EMBL" id="CP046147">
    <property type="protein sequence ID" value="WFG38899.1"/>
    <property type="molecule type" value="Genomic_DNA"/>
</dbReference>
<evidence type="ECO:0000256" key="1">
    <source>
        <dbReference type="ARBA" id="ARBA00000085"/>
    </source>
</evidence>